<name>A0AAN7DZN1_QUERU</name>
<evidence type="ECO:0000313" key="5">
    <source>
        <dbReference type="Proteomes" id="UP001324115"/>
    </source>
</evidence>
<dbReference type="Proteomes" id="UP001324115">
    <property type="component" value="Unassembled WGS sequence"/>
</dbReference>
<dbReference type="GO" id="GO:0016853">
    <property type="term" value="F:isomerase activity"/>
    <property type="evidence" value="ECO:0007669"/>
    <property type="project" value="UniProtKB-KW"/>
</dbReference>
<reference evidence="3 5" key="1">
    <citation type="journal article" date="2023" name="G3 (Bethesda)">
        <title>A haplotype-resolved chromosome-scale genome for Quercus rubra L. provides insights into the genetics of adaptive traits for red oak species.</title>
        <authorList>
            <person name="Kapoor B."/>
            <person name="Jenkins J."/>
            <person name="Schmutz J."/>
            <person name="Zhebentyayeva T."/>
            <person name="Kuelheim C."/>
            <person name="Coggeshall M."/>
            <person name="Heim C."/>
            <person name="Lasky J.R."/>
            <person name="Leites L."/>
            <person name="Islam-Faridi N."/>
            <person name="Romero-Severson J."/>
            <person name="DeLeo V.L."/>
            <person name="Lucas S.M."/>
            <person name="Lazic D."/>
            <person name="Gailing O."/>
            <person name="Carlson J."/>
            <person name="Staton M."/>
        </authorList>
    </citation>
    <scope>NUCLEOTIDE SEQUENCE [LARGE SCALE GENOMIC DNA]</scope>
    <source>
        <strain evidence="3">Pseudo-F2</strain>
    </source>
</reference>
<dbReference type="PANTHER" id="PTHR13774">
    <property type="entry name" value="PHENAZINE BIOSYNTHESIS PROTEIN"/>
    <property type="match status" value="1"/>
</dbReference>
<protein>
    <submittedName>
        <fullName evidence="3">Uncharacterized protein</fullName>
    </submittedName>
</protein>
<evidence type="ECO:0000256" key="2">
    <source>
        <dbReference type="ARBA" id="ARBA00023235"/>
    </source>
</evidence>
<sequence length="298" mass="32890">MAMKPVKYYVVDAFTDSVFKGNPAVVCFLEEDQRTQEWLQVVAAEFNIPTTCYLTHLTQSNSPNPRFRLRWFTPVAEVKICGHATLAAAHTLFTSSLLNCDVIEFVTKSGTLTARKVADIQTIDGSNIQNHESQESFLIELDFPTIPMIDFNSAEFSPISKALNGASVIDIKRTATEDDLVVILSSGETVVELQPLFDLICKCPGRGVIISGPAPLDSGFDYYYRFFCPKFQVNEDHVCGSANCALALYWSKRLGKCDLVAYAASARSGVVNIHLDEQNQRVLLRGKAVTVMEGSLSV</sequence>
<dbReference type="InterPro" id="IPR003719">
    <property type="entry name" value="Phenazine_PhzF-like"/>
</dbReference>
<dbReference type="Gene3D" id="3.10.310.10">
    <property type="entry name" value="Diaminopimelate Epimerase, Chain A, domain 1"/>
    <property type="match status" value="2"/>
</dbReference>
<evidence type="ECO:0000256" key="1">
    <source>
        <dbReference type="ARBA" id="ARBA00008270"/>
    </source>
</evidence>
<dbReference type="AlphaFoldDB" id="A0AAN7DZN1"/>
<evidence type="ECO:0000313" key="4">
    <source>
        <dbReference type="EMBL" id="KAK4558440.1"/>
    </source>
</evidence>
<keyword evidence="5" id="KW-1185">Reference proteome</keyword>
<dbReference type="EMBL" id="JAXUIC010000012">
    <property type="protein sequence ID" value="KAK4558440.1"/>
    <property type="molecule type" value="Genomic_DNA"/>
</dbReference>
<organism evidence="3 5">
    <name type="scientific">Quercus rubra</name>
    <name type="common">Northern red oak</name>
    <name type="synonym">Quercus borealis</name>
    <dbReference type="NCBI Taxonomy" id="3512"/>
    <lineage>
        <taxon>Eukaryota</taxon>
        <taxon>Viridiplantae</taxon>
        <taxon>Streptophyta</taxon>
        <taxon>Embryophyta</taxon>
        <taxon>Tracheophyta</taxon>
        <taxon>Spermatophyta</taxon>
        <taxon>Magnoliopsida</taxon>
        <taxon>eudicotyledons</taxon>
        <taxon>Gunneridae</taxon>
        <taxon>Pentapetalae</taxon>
        <taxon>rosids</taxon>
        <taxon>fabids</taxon>
        <taxon>Fagales</taxon>
        <taxon>Fagaceae</taxon>
        <taxon>Quercus</taxon>
    </lineage>
</organism>
<proteinExistence type="inferred from homology"/>
<keyword evidence="2" id="KW-0413">Isomerase</keyword>
<dbReference type="PIRSF" id="PIRSF016184">
    <property type="entry name" value="PhzC_PhzF"/>
    <property type="match status" value="1"/>
</dbReference>
<dbReference type="SUPFAM" id="SSF54506">
    <property type="entry name" value="Diaminopimelate epimerase-like"/>
    <property type="match status" value="1"/>
</dbReference>
<evidence type="ECO:0000313" key="3">
    <source>
        <dbReference type="EMBL" id="KAK4558437.1"/>
    </source>
</evidence>
<comment type="similarity">
    <text evidence="1">Belongs to the PhzF family.</text>
</comment>
<dbReference type="EMBL" id="JAXUIC010000012">
    <property type="protein sequence ID" value="KAK4558437.1"/>
    <property type="molecule type" value="Genomic_DNA"/>
</dbReference>
<dbReference type="Pfam" id="PF02567">
    <property type="entry name" value="PhzC-PhzF"/>
    <property type="match status" value="1"/>
</dbReference>
<dbReference type="NCBIfam" id="TIGR00654">
    <property type="entry name" value="PhzF_family"/>
    <property type="match status" value="1"/>
</dbReference>
<accession>A0AAN7DZN1</accession>
<comment type="caution">
    <text evidence="3">The sequence shown here is derived from an EMBL/GenBank/DDBJ whole genome shotgun (WGS) entry which is preliminary data.</text>
</comment>
<dbReference type="PANTHER" id="PTHR13774:SF17">
    <property type="entry name" value="PHENAZINE BIOSYNTHESIS-LIKE DOMAIN-CONTAINING PROTEIN"/>
    <property type="match status" value="1"/>
</dbReference>
<dbReference type="GO" id="GO:0005737">
    <property type="term" value="C:cytoplasm"/>
    <property type="evidence" value="ECO:0007669"/>
    <property type="project" value="TreeGrafter"/>
</dbReference>
<gene>
    <name evidence="3" type="ORF">RGQ29_007972</name>
    <name evidence="4" type="ORF">RGQ29_007975</name>
</gene>